<dbReference type="InterPro" id="IPR058982">
    <property type="entry name" value="Beta-barrel_AprE"/>
</dbReference>
<gene>
    <name evidence="8" type="ordered locus">XNC1_3819</name>
</gene>
<reference evidence="8 9" key="1">
    <citation type="journal article" date="2011" name="PLoS ONE">
        <title>The entomopathogenic bacterial endosymbionts xenorhabdus and photorhabdus: convergent lifestyles from divergent genomes.</title>
        <authorList>
            <person name="Chaston J.M."/>
            <person name="Suen G."/>
            <person name="Tucker S.L."/>
            <person name="Andersen A.W."/>
            <person name="Bhasin A."/>
            <person name="Bode E."/>
            <person name="Bode H.B."/>
            <person name="Brachmann A.O."/>
            <person name="Cowles C.E."/>
            <person name="Cowles K.N."/>
            <person name="Darby C."/>
            <person name="de Leon L."/>
            <person name="Drace K."/>
            <person name="Du Z."/>
            <person name="Givaudan A."/>
            <person name="Herbert Tran E.E."/>
            <person name="Jewell K.A."/>
            <person name="Knack J.J."/>
            <person name="Krasomil-Osterfeld K.C."/>
            <person name="Kukor R."/>
            <person name="Lanois A."/>
            <person name="Latreille P."/>
            <person name="Leimgruber N.K."/>
            <person name="Lipke C.M."/>
            <person name="Liu R."/>
            <person name="Lu X."/>
            <person name="Martens E.C."/>
            <person name="Marri P.R."/>
            <person name="Medigue C."/>
            <person name="Menard M.L."/>
            <person name="Miller N.M."/>
            <person name="Morales-Soto N."/>
            <person name="Norton S."/>
            <person name="Ogier J.C."/>
            <person name="Orchard S.S."/>
            <person name="Park D."/>
            <person name="Park Y."/>
            <person name="Qurollo B.A."/>
            <person name="Sugar D.R."/>
            <person name="Richards G.R."/>
            <person name="Rouy Z."/>
            <person name="Slominski B."/>
            <person name="Slominski K."/>
            <person name="Snyder H."/>
            <person name="Tjaden B.C."/>
            <person name="van der Hoeven R."/>
            <person name="Welch R.D."/>
            <person name="Wheeler C."/>
            <person name="Xiang B."/>
            <person name="Barbazuk B."/>
            <person name="Gaudriault S."/>
            <person name="Goodner B."/>
            <person name="Slater S.C."/>
            <person name="Forst S."/>
            <person name="Goldman B.S."/>
            <person name="Goodrich-Blair H."/>
        </authorList>
    </citation>
    <scope>NUCLEOTIDE SEQUENCE [LARGE SCALE GENOMIC DNA]</scope>
    <source>
        <strain evidence="9">ATCC 19061 / DSM 3370 / CCUG 14189 / LMG 1036 / NCIMB 9965 / AN6</strain>
    </source>
</reference>
<feature type="domain" description="AprE-like beta-barrel" evidence="7">
    <location>
        <begin position="146"/>
        <end position="227"/>
    </location>
</feature>
<evidence type="ECO:0000313" key="8">
    <source>
        <dbReference type="EMBL" id="CBJ91850.1"/>
    </source>
</evidence>
<dbReference type="PANTHER" id="PTHR30386">
    <property type="entry name" value="MEMBRANE FUSION SUBUNIT OF EMRAB-TOLC MULTIDRUG EFFLUX PUMP"/>
    <property type="match status" value="1"/>
</dbReference>
<dbReference type="eggNOG" id="COG0845">
    <property type="taxonomic scope" value="Bacteria"/>
</dbReference>
<keyword evidence="4" id="KW-0812">Transmembrane</keyword>
<accession>D3VB75</accession>
<dbReference type="Proteomes" id="UP000008075">
    <property type="component" value="Chromosome"/>
</dbReference>
<dbReference type="GeneID" id="24902726"/>
<evidence type="ECO:0000256" key="6">
    <source>
        <dbReference type="ARBA" id="ARBA00023136"/>
    </source>
</evidence>
<sequence length="240" mass="26900">MGYTHELLAINQTAFAEAQKKYNSFIKHAKNGVVSEMMMYESQQEVLRAEEKVKNTSVNITKTQADIISLETELDTKLHKAEEKIIDTSREITQVSQLLAQLDVIERIEITSPINGRVARLDKMVGDNIKRGDVLAVVIPNGAMPVVRLQIGAESAGEIKIGQEVKLRVAGYPWRRYGKFTATVVSVSEAAIKRENDMYFTVVAIPEERVGLPLKQGMQVEASILTGKKHLYSWLLRMVD</sequence>
<keyword evidence="6" id="KW-0472">Membrane</keyword>
<evidence type="ECO:0000256" key="1">
    <source>
        <dbReference type="ARBA" id="ARBA00004167"/>
    </source>
</evidence>
<keyword evidence="3" id="KW-0813">Transport</keyword>
<comment type="similarity">
    <text evidence="2">Belongs to the membrane fusion protein (MFP) (TC 8.A.1) family.</text>
</comment>
<dbReference type="InterPro" id="IPR006144">
    <property type="entry name" value="Secretion_HlyD_CS"/>
</dbReference>
<keyword evidence="9" id="KW-1185">Reference proteome</keyword>
<evidence type="ECO:0000256" key="2">
    <source>
        <dbReference type="ARBA" id="ARBA00009477"/>
    </source>
</evidence>
<evidence type="ECO:0000259" key="7">
    <source>
        <dbReference type="Pfam" id="PF26002"/>
    </source>
</evidence>
<dbReference type="STRING" id="406817.XNC1_3819"/>
<evidence type="ECO:0000256" key="5">
    <source>
        <dbReference type="ARBA" id="ARBA00022989"/>
    </source>
</evidence>
<dbReference type="Gene3D" id="2.40.30.170">
    <property type="match status" value="1"/>
</dbReference>
<dbReference type="EMBL" id="FN667742">
    <property type="protein sequence ID" value="CBJ91850.1"/>
    <property type="molecule type" value="Genomic_DNA"/>
</dbReference>
<dbReference type="Pfam" id="PF26002">
    <property type="entry name" value="Beta-barrel_AprE"/>
    <property type="match status" value="1"/>
</dbReference>
<protein>
    <recommendedName>
        <fullName evidence="7">AprE-like beta-barrel domain-containing protein</fullName>
    </recommendedName>
</protein>
<dbReference type="GO" id="GO:0016020">
    <property type="term" value="C:membrane"/>
    <property type="evidence" value="ECO:0007669"/>
    <property type="project" value="UniProtKB-SubCell"/>
</dbReference>
<organism evidence="8 9">
    <name type="scientific">Xenorhabdus nematophila (strain ATCC 19061 / DSM 3370 / CCUG 14189 / LMG 1036 / NCIMB 9965 / AN6)</name>
    <dbReference type="NCBI Taxonomy" id="406817"/>
    <lineage>
        <taxon>Bacteria</taxon>
        <taxon>Pseudomonadati</taxon>
        <taxon>Pseudomonadota</taxon>
        <taxon>Gammaproteobacteria</taxon>
        <taxon>Enterobacterales</taxon>
        <taxon>Morganellaceae</taxon>
        <taxon>Xenorhabdus</taxon>
    </lineage>
</organism>
<dbReference type="HOGENOM" id="CLU_1156020_0_0_6"/>
<dbReference type="GO" id="GO:0009306">
    <property type="term" value="P:protein secretion"/>
    <property type="evidence" value="ECO:0007669"/>
    <property type="project" value="InterPro"/>
</dbReference>
<dbReference type="InterPro" id="IPR050739">
    <property type="entry name" value="MFP"/>
</dbReference>
<evidence type="ECO:0000313" key="9">
    <source>
        <dbReference type="Proteomes" id="UP000008075"/>
    </source>
</evidence>
<evidence type="ECO:0000256" key="4">
    <source>
        <dbReference type="ARBA" id="ARBA00022692"/>
    </source>
</evidence>
<dbReference type="PROSITE" id="PS00543">
    <property type="entry name" value="HLYD_FAMILY"/>
    <property type="match status" value="1"/>
</dbReference>
<dbReference type="AlphaFoldDB" id="D3VB75"/>
<dbReference type="RefSeq" id="WP_013185317.1">
    <property type="nucleotide sequence ID" value="NC_014228.1"/>
</dbReference>
<name>D3VB75_XENNA</name>
<dbReference type="KEGG" id="xne:XNC1_3819"/>
<comment type="subcellular location">
    <subcellularLocation>
        <location evidence="1">Membrane</location>
        <topology evidence="1">Single-pass membrane protein</topology>
    </subcellularLocation>
</comment>
<dbReference type="PANTHER" id="PTHR30386:SF28">
    <property type="entry name" value="EXPORTED PROTEIN"/>
    <property type="match status" value="1"/>
</dbReference>
<evidence type="ECO:0000256" key="3">
    <source>
        <dbReference type="ARBA" id="ARBA00022448"/>
    </source>
</evidence>
<keyword evidence="5" id="KW-1133">Transmembrane helix</keyword>
<proteinExistence type="inferred from homology"/>